<keyword evidence="3" id="KW-1185">Reference proteome</keyword>
<dbReference type="InterPro" id="IPR006119">
    <property type="entry name" value="Resolv_N"/>
</dbReference>
<dbReference type="Proteomes" id="UP000253908">
    <property type="component" value="Chromosome"/>
</dbReference>
<dbReference type="OrthoDB" id="2721354at2"/>
<dbReference type="AlphaFoldDB" id="A0A345PE77"/>
<evidence type="ECO:0000313" key="2">
    <source>
        <dbReference type="EMBL" id="AXI08307.1"/>
    </source>
</evidence>
<dbReference type="KEGG" id="ocn:CUC15_04885"/>
<dbReference type="EMBL" id="CP024848">
    <property type="protein sequence ID" value="AXI08307.1"/>
    <property type="molecule type" value="Genomic_DNA"/>
</dbReference>
<proteinExistence type="predicted"/>
<evidence type="ECO:0000259" key="1">
    <source>
        <dbReference type="Pfam" id="PF00239"/>
    </source>
</evidence>
<dbReference type="RefSeq" id="WP_114915601.1">
    <property type="nucleotide sequence ID" value="NZ_CP024848.1"/>
</dbReference>
<reference evidence="3" key="1">
    <citation type="submission" date="2017-11" db="EMBL/GenBank/DDBJ databases">
        <authorList>
            <person name="Zhu W."/>
        </authorList>
    </citation>
    <scope>NUCLEOTIDE SEQUENCE [LARGE SCALE GENOMIC DNA]</scope>
    <source>
        <strain evidence="3">160</strain>
    </source>
</reference>
<protein>
    <recommendedName>
        <fullName evidence="1">Resolvase/invertase-type recombinase catalytic domain-containing protein</fullName>
    </recommendedName>
</protein>
<dbReference type="SUPFAM" id="SSF53041">
    <property type="entry name" value="Resolvase-like"/>
    <property type="match status" value="1"/>
</dbReference>
<evidence type="ECO:0000313" key="3">
    <source>
        <dbReference type="Proteomes" id="UP000253908"/>
    </source>
</evidence>
<dbReference type="Gene3D" id="3.40.50.1390">
    <property type="entry name" value="Resolvase, N-terminal catalytic domain"/>
    <property type="match status" value="1"/>
</dbReference>
<dbReference type="InterPro" id="IPR036162">
    <property type="entry name" value="Resolvase-like_N_sf"/>
</dbReference>
<organism evidence="2 3">
    <name type="scientific">Oceanobacillus zhaokaii</name>
    <dbReference type="NCBI Taxonomy" id="2052660"/>
    <lineage>
        <taxon>Bacteria</taxon>
        <taxon>Bacillati</taxon>
        <taxon>Bacillota</taxon>
        <taxon>Bacilli</taxon>
        <taxon>Bacillales</taxon>
        <taxon>Bacillaceae</taxon>
        <taxon>Oceanobacillus</taxon>
    </lineage>
</organism>
<name>A0A345PE77_9BACI</name>
<accession>A0A345PE77</accession>
<sequence>MFNSYTYKTGIFYSQRVVEKKYNVAAIEDKIFERLNEYNIDIVKKFSDLGYMNLQRPGLNELINYLINLEKNIDVVVFYSFDFLGRDKRRLNFVMPRIKRHVKEVIYIENKTISQSNRLNKDFIDNKLAWKWIN</sequence>
<gene>
    <name evidence="2" type="ORF">CUC15_04885</name>
</gene>
<feature type="domain" description="Resolvase/invertase-type recombinase catalytic" evidence="1">
    <location>
        <begin position="21"/>
        <end position="117"/>
    </location>
</feature>
<dbReference type="GO" id="GO:0003677">
    <property type="term" value="F:DNA binding"/>
    <property type="evidence" value="ECO:0007669"/>
    <property type="project" value="InterPro"/>
</dbReference>
<dbReference type="Pfam" id="PF00239">
    <property type="entry name" value="Resolvase"/>
    <property type="match status" value="1"/>
</dbReference>
<dbReference type="GO" id="GO:0000150">
    <property type="term" value="F:DNA strand exchange activity"/>
    <property type="evidence" value="ECO:0007669"/>
    <property type="project" value="InterPro"/>
</dbReference>